<accession>A0A1Y6LJJ9</accession>
<feature type="compositionally biased region" description="Basic and acidic residues" evidence="1">
    <location>
        <begin position="66"/>
        <end position="81"/>
    </location>
</feature>
<feature type="region of interest" description="Disordered" evidence="1">
    <location>
        <begin position="525"/>
        <end position="591"/>
    </location>
</feature>
<feature type="compositionally biased region" description="Polar residues" evidence="1">
    <location>
        <begin position="530"/>
        <end position="541"/>
    </location>
</feature>
<feature type="compositionally biased region" description="Polar residues" evidence="1">
    <location>
        <begin position="205"/>
        <end position="228"/>
    </location>
</feature>
<feature type="compositionally biased region" description="Basic and acidic residues" evidence="1">
    <location>
        <begin position="574"/>
        <end position="591"/>
    </location>
</feature>
<evidence type="ECO:0000313" key="3">
    <source>
        <dbReference type="Proteomes" id="UP000215453"/>
    </source>
</evidence>
<evidence type="ECO:0000256" key="1">
    <source>
        <dbReference type="SAM" id="MobiDB-lite"/>
    </source>
</evidence>
<feature type="compositionally biased region" description="Low complexity" evidence="1">
    <location>
        <begin position="86"/>
        <end position="104"/>
    </location>
</feature>
<organism evidence="2 3">
    <name type="scientific">Zymoseptoria tritici ST99CH_1A5</name>
    <dbReference type="NCBI Taxonomy" id="1276529"/>
    <lineage>
        <taxon>Eukaryota</taxon>
        <taxon>Fungi</taxon>
        <taxon>Dikarya</taxon>
        <taxon>Ascomycota</taxon>
        <taxon>Pezizomycotina</taxon>
        <taxon>Dothideomycetes</taxon>
        <taxon>Dothideomycetidae</taxon>
        <taxon>Mycosphaerellales</taxon>
        <taxon>Mycosphaerellaceae</taxon>
        <taxon>Zymoseptoria</taxon>
    </lineage>
</organism>
<feature type="compositionally biased region" description="Low complexity" evidence="1">
    <location>
        <begin position="168"/>
        <end position="178"/>
    </location>
</feature>
<feature type="compositionally biased region" description="Basic and acidic residues" evidence="1">
    <location>
        <begin position="185"/>
        <end position="196"/>
    </location>
</feature>
<name>A0A1Y6LJJ9_ZYMTR</name>
<proteinExistence type="predicted"/>
<sequence>MCVIEEKIYQHSNGRQEIRIHERRCHNASGSGLCQHVERKAAGPVQISEIRPSSSTSRPSSVEIVTEGRDGKQRRYQEVRRRSSKRSSTTSSKNPRMDSPTSPSSRRHGRSRPEAPEPPPTRSEDASVQQQYEDVQRVLAADGTAIYNQPPSLYIPRAIGENERLSSARRSSFSSVSAEVDESEEPRRSALRDDRPPNLIIDTGASMTDTSSSVRTSAPGLSNLPRFSQSRHDSANEIPIRTVRGKQPVRADSTADDDEQLYRRSRDEDERQADVERERLATSERRRRRAIDDDQAQKERSRLADSARRQQEAVDEDQAEKERIRLFASLKRQQQAIDEDQAEKERNRLAASQRRHEQAQDDEQARKLRDHMAAGESRQRVRAAREAEAAALKRAEAHEQEERRRIAGEEARRMRHRDHAASALERPEVDAATQRRMDHEYDHLLFERDVAESIRRSAEDARYEAQSSVLRPPVISARVYTPSQLSEVSSPVTWPPAVHNYTPISTSNSSAGPSTLRQKGEAVIRWEQGRGQTERQNATTGERQRRKQRENESIDAAMEEMDARMNAGFGRSQSVREREREHRSERTQYYR</sequence>
<feature type="region of interest" description="Disordered" evidence="1">
    <location>
        <begin position="386"/>
        <end position="405"/>
    </location>
</feature>
<evidence type="ECO:0000313" key="2">
    <source>
        <dbReference type="EMBL" id="SMY24583.1"/>
    </source>
</evidence>
<feature type="compositionally biased region" description="Basic and acidic residues" evidence="1">
    <location>
        <begin position="260"/>
        <end position="312"/>
    </location>
</feature>
<feature type="compositionally biased region" description="Low complexity" evidence="1">
    <location>
        <begin position="48"/>
        <end position="65"/>
    </location>
</feature>
<feature type="compositionally biased region" description="Basic and acidic residues" evidence="1">
    <location>
        <begin position="343"/>
        <end position="380"/>
    </location>
</feature>
<reference evidence="2 3" key="1">
    <citation type="submission" date="2016-10" db="EMBL/GenBank/DDBJ databases">
        <authorList>
            <person name="Varghese N."/>
        </authorList>
    </citation>
    <scope>NUCLEOTIDE SEQUENCE [LARGE SCALE GENOMIC DNA]</scope>
</reference>
<gene>
    <name evidence="2" type="ORF">ZT1A5_G6024</name>
</gene>
<feature type="region of interest" description="Disordered" evidence="1">
    <location>
        <begin position="43"/>
        <end position="130"/>
    </location>
</feature>
<dbReference type="AlphaFoldDB" id="A0A1Y6LJJ9"/>
<feature type="region of interest" description="Disordered" evidence="1">
    <location>
        <begin position="333"/>
        <end position="380"/>
    </location>
</feature>
<dbReference type="Proteomes" id="UP000215453">
    <property type="component" value="Chromosome 5"/>
</dbReference>
<dbReference type="EMBL" id="LT882680">
    <property type="protein sequence ID" value="SMY24583.1"/>
    <property type="molecule type" value="Genomic_DNA"/>
</dbReference>
<feature type="region of interest" description="Disordered" evidence="1">
    <location>
        <begin position="165"/>
        <end position="319"/>
    </location>
</feature>
<protein>
    <submittedName>
        <fullName evidence="2">Uncharacterized protein</fullName>
    </submittedName>
</protein>